<dbReference type="InterPro" id="IPR025563">
    <property type="entry name" value="DUF4286"/>
</dbReference>
<organism evidence="1 2">
    <name type="scientific">Pseudochryseolinea flava</name>
    <dbReference type="NCBI Taxonomy" id="2059302"/>
    <lineage>
        <taxon>Bacteria</taxon>
        <taxon>Pseudomonadati</taxon>
        <taxon>Bacteroidota</taxon>
        <taxon>Cytophagia</taxon>
        <taxon>Cytophagales</taxon>
        <taxon>Fulvivirgaceae</taxon>
        <taxon>Pseudochryseolinea</taxon>
    </lineage>
</organism>
<reference evidence="1 2" key="1">
    <citation type="submission" date="2018-06" db="EMBL/GenBank/DDBJ databases">
        <title>Chryseolinea flavus sp. nov., a member of the phylum Bacteroidetes isolated from soil.</title>
        <authorList>
            <person name="Li Y."/>
            <person name="Wang J."/>
        </authorList>
    </citation>
    <scope>NUCLEOTIDE SEQUENCE [LARGE SCALE GENOMIC DNA]</scope>
    <source>
        <strain evidence="1 2">SDU1-6</strain>
    </source>
</reference>
<keyword evidence="2" id="KW-1185">Reference proteome</keyword>
<dbReference type="Proteomes" id="UP000251889">
    <property type="component" value="Unassembled WGS sequence"/>
</dbReference>
<protein>
    <submittedName>
        <fullName evidence="1">DUF4286 domain-containing protein</fullName>
    </submittedName>
</protein>
<accession>A0A364YAI1</accession>
<gene>
    <name evidence="1" type="ORF">DQQ10_04390</name>
</gene>
<dbReference type="RefSeq" id="WP_112745544.1">
    <property type="nucleotide sequence ID" value="NZ_QMFY01000001.1"/>
</dbReference>
<name>A0A364YAI1_9BACT</name>
<dbReference type="EMBL" id="QMFY01000001">
    <property type="protein sequence ID" value="RAW03329.1"/>
    <property type="molecule type" value="Genomic_DNA"/>
</dbReference>
<evidence type="ECO:0000313" key="1">
    <source>
        <dbReference type="EMBL" id="RAW03329.1"/>
    </source>
</evidence>
<evidence type="ECO:0000313" key="2">
    <source>
        <dbReference type="Proteomes" id="UP000251889"/>
    </source>
</evidence>
<dbReference type="AlphaFoldDB" id="A0A364YAI1"/>
<comment type="caution">
    <text evidence="1">The sequence shown here is derived from an EMBL/GenBank/DDBJ whole genome shotgun (WGS) entry which is preliminary data.</text>
</comment>
<sequence length="100" mass="11775">MLLYNVTIGIDKSVEQEWLAWMRESYIPGALSSKMLQDCKIFKVLHDEDEPTVSYSVQFFSESIQMVNLYLEKIEPILSEALKQRYKDKHVAFRTLLEQV</sequence>
<dbReference type="Pfam" id="PF14114">
    <property type="entry name" value="DUF4286"/>
    <property type="match status" value="1"/>
</dbReference>
<dbReference type="OrthoDB" id="1121837at2"/>
<proteinExistence type="predicted"/>